<protein>
    <recommendedName>
        <fullName evidence="2">Ribosome-binding factor A</fullName>
    </recommendedName>
</protein>
<evidence type="ECO:0000313" key="4">
    <source>
        <dbReference type="Proteomes" id="UP000627715"/>
    </source>
</evidence>
<dbReference type="GO" id="GO:0030490">
    <property type="term" value="P:maturation of SSU-rRNA"/>
    <property type="evidence" value="ECO:0007669"/>
    <property type="project" value="UniProtKB-UniRule"/>
</dbReference>
<dbReference type="InterPro" id="IPR015946">
    <property type="entry name" value="KH_dom-like_a/b"/>
</dbReference>
<dbReference type="InterPro" id="IPR023799">
    <property type="entry name" value="RbfA_dom_sf"/>
</dbReference>
<dbReference type="SUPFAM" id="SSF89919">
    <property type="entry name" value="Ribosome-binding factor A, RbfA"/>
    <property type="match status" value="1"/>
</dbReference>
<comment type="function">
    <text evidence="2">One of several proteins that assist in the late maturation steps of the functional core of the 30S ribosomal subunit. Associates with free 30S ribosomal subunits (but not with 30S subunits that are part of 70S ribosomes or polysomes). Required for efficient processing of 16S rRNA. May interact with the 5'-terminal helix region of 16S rRNA.</text>
</comment>
<dbReference type="HAMAP" id="MF_00003">
    <property type="entry name" value="RbfA"/>
    <property type="match status" value="1"/>
</dbReference>
<comment type="similarity">
    <text evidence="2">Belongs to the RbfA family.</text>
</comment>
<keyword evidence="2" id="KW-0963">Cytoplasm</keyword>
<dbReference type="InterPro" id="IPR000238">
    <property type="entry name" value="RbfA"/>
</dbReference>
<dbReference type="NCBIfam" id="TIGR00082">
    <property type="entry name" value="rbfA"/>
    <property type="match status" value="1"/>
</dbReference>
<comment type="subunit">
    <text evidence="2">Monomer. Binds 30S ribosomal subunits, but not 50S ribosomal subunits or 70S ribosomes.</text>
</comment>
<gene>
    <name evidence="2 3" type="primary">rbfA</name>
    <name evidence="3" type="ORF">GCM10011403_18200</name>
</gene>
<dbReference type="GO" id="GO:0005829">
    <property type="term" value="C:cytosol"/>
    <property type="evidence" value="ECO:0007669"/>
    <property type="project" value="TreeGrafter"/>
</dbReference>
<reference evidence="3" key="2">
    <citation type="submission" date="2020-09" db="EMBL/GenBank/DDBJ databases">
        <authorList>
            <person name="Sun Q."/>
            <person name="Zhou Y."/>
        </authorList>
    </citation>
    <scope>NUCLEOTIDE SEQUENCE</scope>
    <source>
        <strain evidence="3">CGMCC 1.15425</strain>
    </source>
</reference>
<dbReference type="Proteomes" id="UP000627715">
    <property type="component" value="Unassembled WGS sequence"/>
</dbReference>
<dbReference type="AlphaFoldDB" id="A0A916VIY5"/>
<evidence type="ECO:0000256" key="1">
    <source>
        <dbReference type="ARBA" id="ARBA00022517"/>
    </source>
</evidence>
<accession>A0A916VIY5</accession>
<sequence length="147" mass="16343">MANMTPRAQRVADQIQRILADLIQREIRDPRLGMISVTGVDVSRDFSYATVYVTVMSSGTGRHNIGTRLQDMPVEDQDDIKQNLQILNRAAGFLRGQLGRSLTLRVVPNLKFRYDESIGEGQYLSSLIDDAVSSDTEHTDQGDSGES</sequence>
<dbReference type="Gene3D" id="3.30.300.20">
    <property type="match status" value="1"/>
</dbReference>
<organism evidence="3 4">
    <name type="scientific">Pseudohongiella nitratireducens</name>
    <dbReference type="NCBI Taxonomy" id="1768907"/>
    <lineage>
        <taxon>Bacteria</taxon>
        <taxon>Pseudomonadati</taxon>
        <taxon>Pseudomonadota</taxon>
        <taxon>Gammaproteobacteria</taxon>
        <taxon>Pseudomonadales</taxon>
        <taxon>Pseudohongiellaceae</taxon>
        <taxon>Pseudohongiella</taxon>
    </lineage>
</organism>
<dbReference type="Pfam" id="PF02033">
    <property type="entry name" value="RBFA"/>
    <property type="match status" value="1"/>
</dbReference>
<dbReference type="RefSeq" id="WP_068810872.1">
    <property type="nucleotide sequence ID" value="NZ_BMIY01000007.1"/>
</dbReference>
<comment type="caution">
    <text evidence="3">The sequence shown here is derived from an EMBL/GenBank/DDBJ whole genome shotgun (WGS) entry which is preliminary data.</text>
</comment>
<keyword evidence="1 2" id="KW-0690">Ribosome biogenesis</keyword>
<dbReference type="PROSITE" id="PS01319">
    <property type="entry name" value="RBFA"/>
    <property type="match status" value="1"/>
</dbReference>
<name>A0A916VIY5_9GAMM</name>
<dbReference type="EMBL" id="BMIY01000007">
    <property type="protein sequence ID" value="GFZ75870.1"/>
    <property type="molecule type" value="Genomic_DNA"/>
</dbReference>
<evidence type="ECO:0000313" key="3">
    <source>
        <dbReference type="EMBL" id="GFZ75870.1"/>
    </source>
</evidence>
<keyword evidence="4" id="KW-1185">Reference proteome</keyword>
<proteinExistence type="inferred from homology"/>
<evidence type="ECO:0000256" key="2">
    <source>
        <dbReference type="HAMAP-Rule" id="MF_00003"/>
    </source>
</evidence>
<dbReference type="InterPro" id="IPR020053">
    <property type="entry name" value="Ribosome-bd_factorA_CS"/>
</dbReference>
<dbReference type="GO" id="GO:0043024">
    <property type="term" value="F:ribosomal small subunit binding"/>
    <property type="evidence" value="ECO:0007669"/>
    <property type="project" value="TreeGrafter"/>
</dbReference>
<reference evidence="3" key="1">
    <citation type="journal article" date="2014" name="Int. J. Syst. Evol. Microbiol.">
        <title>Complete genome sequence of Corynebacterium casei LMG S-19264T (=DSM 44701T), isolated from a smear-ripened cheese.</title>
        <authorList>
            <consortium name="US DOE Joint Genome Institute (JGI-PGF)"/>
            <person name="Walter F."/>
            <person name="Albersmeier A."/>
            <person name="Kalinowski J."/>
            <person name="Ruckert C."/>
        </authorList>
    </citation>
    <scope>NUCLEOTIDE SEQUENCE</scope>
    <source>
        <strain evidence="3">CGMCC 1.15425</strain>
    </source>
</reference>
<comment type="subcellular location">
    <subcellularLocation>
        <location evidence="2">Cytoplasm</location>
    </subcellularLocation>
</comment>
<dbReference type="PANTHER" id="PTHR33515:SF1">
    <property type="entry name" value="RIBOSOME-BINDING FACTOR A, CHLOROPLASTIC-RELATED"/>
    <property type="match status" value="1"/>
</dbReference>
<dbReference type="PANTHER" id="PTHR33515">
    <property type="entry name" value="RIBOSOME-BINDING FACTOR A, CHLOROPLASTIC-RELATED"/>
    <property type="match status" value="1"/>
</dbReference>